<evidence type="ECO:0000313" key="3">
    <source>
        <dbReference type="Proteomes" id="UP000670776"/>
    </source>
</evidence>
<evidence type="ECO:0000256" key="1">
    <source>
        <dbReference type="SAM" id="Phobius"/>
    </source>
</evidence>
<dbReference type="NCBIfam" id="NF041635">
    <property type="entry name" value="STM3941_fam"/>
    <property type="match status" value="1"/>
</dbReference>
<dbReference type="EMBL" id="JAGJCB010000007">
    <property type="protein sequence ID" value="MBP0904081.1"/>
    <property type="molecule type" value="Genomic_DNA"/>
</dbReference>
<reference evidence="2 3" key="1">
    <citation type="submission" date="2021-04" db="EMBL/GenBank/DDBJ databases">
        <title>Mariniflexile gromovii gen. nov., sp. nov., a gliding bacterium isolated from the sea urchin Strongylocentrotus intermedius.</title>
        <authorList>
            <person name="Ko S."/>
            <person name="Le V."/>
            <person name="Ahn C.-Y."/>
            <person name="Oh H.-M."/>
        </authorList>
    </citation>
    <scope>NUCLEOTIDE SEQUENCE [LARGE SCALE GENOMIC DNA]</scope>
    <source>
        <strain evidence="2 3">KCTC 12570</strain>
    </source>
</reference>
<protein>
    <recommendedName>
        <fullName evidence="4">PH (Pleckstrin Homology) domain-containing protein</fullName>
    </recommendedName>
</protein>
<accession>A0ABS4BU18</accession>
<name>A0ABS4BU18_9FLAO</name>
<proteinExistence type="predicted"/>
<keyword evidence="1" id="KW-1133">Transmembrane helix</keyword>
<organism evidence="2 3">
    <name type="scientific">Mariniflexile gromovii</name>
    <dbReference type="NCBI Taxonomy" id="362523"/>
    <lineage>
        <taxon>Bacteria</taxon>
        <taxon>Pseudomonadati</taxon>
        <taxon>Bacteroidota</taxon>
        <taxon>Flavobacteriia</taxon>
        <taxon>Flavobacteriales</taxon>
        <taxon>Flavobacteriaceae</taxon>
        <taxon>Mariniflexile</taxon>
    </lineage>
</organism>
<feature type="transmembrane region" description="Helical" evidence="1">
    <location>
        <begin position="43"/>
        <end position="63"/>
    </location>
</feature>
<dbReference type="InterPro" id="IPR048136">
    <property type="entry name" value="STM3941-like"/>
</dbReference>
<keyword evidence="1" id="KW-0472">Membrane</keyword>
<dbReference type="RefSeq" id="WP_209654978.1">
    <property type="nucleotide sequence ID" value="NZ_JAGJCB010000007.1"/>
</dbReference>
<dbReference type="Proteomes" id="UP000670776">
    <property type="component" value="Unassembled WGS sequence"/>
</dbReference>
<comment type="caution">
    <text evidence="2">The sequence shown here is derived from an EMBL/GenBank/DDBJ whole genome shotgun (WGS) entry which is preliminary data.</text>
</comment>
<gene>
    <name evidence="2" type="ORF">J8H85_09590</name>
</gene>
<feature type="transmembrane region" description="Helical" evidence="1">
    <location>
        <begin position="12"/>
        <end position="31"/>
    </location>
</feature>
<keyword evidence="3" id="KW-1185">Reference proteome</keyword>
<keyword evidence="1" id="KW-0812">Transmembrane</keyword>
<sequence>MTEIKLYKSNKKVLKLFLLAAPLIAAGIWMINRDGGTETDRIMGWIGTCFFSLAIPVGLFHLFDKRPQVIINEIGIYDRTTHDEFINWEIIKDAYPVNVYGQHFICLLVPDDFKPSKKKGKFYKTIAKLNEALDFQELNIQLGQLDMDTLKLTEFIIAMTHAEKSKKAELIKTLPNKELS</sequence>
<evidence type="ECO:0008006" key="4">
    <source>
        <dbReference type="Google" id="ProtNLM"/>
    </source>
</evidence>
<evidence type="ECO:0000313" key="2">
    <source>
        <dbReference type="EMBL" id="MBP0904081.1"/>
    </source>
</evidence>